<organism evidence="1 2">
    <name type="scientific">Olivibacter domesticus</name>
    <name type="common">Pseudosphingobacterium domesticum</name>
    <dbReference type="NCBI Taxonomy" id="407022"/>
    <lineage>
        <taxon>Bacteria</taxon>
        <taxon>Pseudomonadati</taxon>
        <taxon>Bacteroidota</taxon>
        <taxon>Sphingobacteriia</taxon>
        <taxon>Sphingobacteriales</taxon>
        <taxon>Sphingobacteriaceae</taxon>
        <taxon>Olivibacter</taxon>
    </lineage>
</organism>
<reference evidence="2" key="1">
    <citation type="submission" date="2016-10" db="EMBL/GenBank/DDBJ databases">
        <authorList>
            <person name="Varghese N."/>
            <person name="Submissions S."/>
        </authorList>
    </citation>
    <scope>NUCLEOTIDE SEQUENCE [LARGE SCALE GENOMIC DNA]</scope>
    <source>
        <strain evidence="2">DSM 18733</strain>
    </source>
</reference>
<gene>
    <name evidence="1" type="ORF">SAMN05661044_03570</name>
</gene>
<name>A0A1H7TL86_OLID1</name>
<dbReference type="Pfam" id="PF13591">
    <property type="entry name" value="MerR_2"/>
    <property type="match status" value="1"/>
</dbReference>
<sequence>METTLILIKEYCEQYEIEQHFVQSLQEEGLLEITVVSDERYIKEEQLNELEQFRRWHYDLNINIEGIDAMRHLINKVTKMQQEINHLKNQLRLHGGV</sequence>
<accession>A0A1H7TL86</accession>
<dbReference type="STRING" id="407022.SAMN05661044_03570"/>
<dbReference type="AlphaFoldDB" id="A0A1H7TL86"/>
<dbReference type="OrthoDB" id="1494789at2"/>
<dbReference type="Proteomes" id="UP000199421">
    <property type="component" value="Unassembled WGS sequence"/>
</dbReference>
<evidence type="ECO:0000313" key="1">
    <source>
        <dbReference type="EMBL" id="SEL85259.1"/>
    </source>
</evidence>
<evidence type="ECO:0000313" key="2">
    <source>
        <dbReference type="Proteomes" id="UP000199421"/>
    </source>
</evidence>
<dbReference type="EMBL" id="FOAF01000004">
    <property type="protein sequence ID" value="SEL85259.1"/>
    <property type="molecule type" value="Genomic_DNA"/>
</dbReference>
<keyword evidence="2" id="KW-1185">Reference proteome</keyword>
<proteinExistence type="predicted"/>
<dbReference type="Gene3D" id="1.10.1660.10">
    <property type="match status" value="1"/>
</dbReference>
<protein>
    <submittedName>
        <fullName evidence="1">MerR HTH family regulatory protein</fullName>
    </submittedName>
</protein>
<dbReference type="RefSeq" id="WP_093326848.1">
    <property type="nucleotide sequence ID" value="NZ_FOAF01000004.1"/>
</dbReference>